<dbReference type="Proteomes" id="UP000663193">
    <property type="component" value="Chromosome 8"/>
</dbReference>
<keyword evidence="2" id="KW-1185">Reference proteome</keyword>
<organism evidence="1 2">
    <name type="scientific">Phaeosphaeria nodorum (strain SN15 / ATCC MYA-4574 / FGSC 10173)</name>
    <name type="common">Glume blotch fungus</name>
    <name type="synonym">Parastagonospora nodorum</name>
    <dbReference type="NCBI Taxonomy" id="321614"/>
    <lineage>
        <taxon>Eukaryota</taxon>
        <taxon>Fungi</taxon>
        <taxon>Dikarya</taxon>
        <taxon>Ascomycota</taxon>
        <taxon>Pezizomycotina</taxon>
        <taxon>Dothideomycetes</taxon>
        <taxon>Pleosporomycetidae</taxon>
        <taxon>Pleosporales</taxon>
        <taxon>Pleosporineae</taxon>
        <taxon>Phaeosphaeriaceae</taxon>
        <taxon>Parastagonospora</taxon>
    </lineage>
</organism>
<name>A0A7U2F7K6_PHANO</name>
<dbReference type="VEuPathDB" id="FungiDB:JI435_411330"/>
<reference evidence="2" key="1">
    <citation type="journal article" date="2021" name="BMC Genomics">
        <title>Chromosome-level genome assembly and manually-curated proteome of model necrotroph Parastagonospora nodorum Sn15 reveals a genome-wide trove of candidate effector homologs, and redundancy of virulence-related functions within an accessory chromosome.</title>
        <authorList>
            <person name="Bertazzoni S."/>
            <person name="Jones D.A.B."/>
            <person name="Phan H.T."/>
            <person name="Tan K.-C."/>
            <person name="Hane J.K."/>
        </authorList>
    </citation>
    <scope>NUCLEOTIDE SEQUENCE [LARGE SCALE GENOMIC DNA]</scope>
    <source>
        <strain evidence="2">SN15 / ATCC MYA-4574 / FGSC 10173)</strain>
    </source>
</reference>
<gene>
    <name evidence="1" type="ORF">JI435_411330</name>
</gene>
<protein>
    <submittedName>
        <fullName evidence="1">Uncharacterized protein</fullName>
    </submittedName>
</protein>
<evidence type="ECO:0000313" key="2">
    <source>
        <dbReference type="Proteomes" id="UP000663193"/>
    </source>
</evidence>
<proteinExistence type="predicted"/>
<evidence type="ECO:0000313" key="1">
    <source>
        <dbReference type="EMBL" id="QRC97985.1"/>
    </source>
</evidence>
<sequence length="142" mass="15637">MQAGEYRSEGFAKGKSLRLQKTRRAARTRTRIHWSCFLEDGNSGDVEVDVLEMMQPRSALIAFPPAAREWGGERAGYGLTLDASTLHGPCCAQPSPSQIPKDGHAHLYDSQRNSLLPNDLGSEHPWSDMPVVPMNTQCVSSL</sequence>
<dbReference type="AlphaFoldDB" id="A0A7U2F7K6"/>
<accession>A0A7U2F7K6</accession>
<dbReference type="EMBL" id="CP069030">
    <property type="protein sequence ID" value="QRC97985.1"/>
    <property type="molecule type" value="Genomic_DNA"/>
</dbReference>